<protein>
    <submittedName>
        <fullName evidence="1">Uncharacterized protein</fullName>
    </submittedName>
</protein>
<evidence type="ECO:0000313" key="1">
    <source>
        <dbReference type="EMBL" id="CAF3809760.1"/>
    </source>
</evidence>
<organism evidence="1 2">
    <name type="scientific">Rotaria sordida</name>
    <dbReference type="NCBI Taxonomy" id="392033"/>
    <lineage>
        <taxon>Eukaryota</taxon>
        <taxon>Metazoa</taxon>
        <taxon>Spiralia</taxon>
        <taxon>Gnathifera</taxon>
        <taxon>Rotifera</taxon>
        <taxon>Eurotatoria</taxon>
        <taxon>Bdelloidea</taxon>
        <taxon>Philodinida</taxon>
        <taxon>Philodinidae</taxon>
        <taxon>Rotaria</taxon>
    </lineage>
</organism>
<accession>A0A819BYF1</accession>
<reference evidence="1" key="1">
    <citation type="submission" date="2021-02" db="EMBL/GenBank/DDBJ databases">
        <authorList>
            <person name="Nowell W R."/>
        </authorList>
    </citation>
    <scope>NUCLEOTIDE SEQUENCE</scope>
</reference>
<name>A0A819BYF1_9BILA</name>
<sequence length="1592" mass="178301">MIIMMKLIPSTFKLKKTIITVNVTNDTGITPIVCFESLTMHLTSEQELLSQKDSTKTSTDRTTTATPKTKELTAKASLSYFRPTSPALDDSFTPGDTIRVSWQQNGFDSSYNKYFTVKLKRHRPLWPDEVIHTATSCTDITSSVCFDVLPSNDALSTDFYYAFNWCGWWPVGCSVDGPYFQIPAHRVGGWNYNSYYDRAASQKQIFYMDCSSSQSSIISRLCSESRQMSIDIRCTNCYLKYDYSFFRLDLIASGGQLGKMNVVLNSITTVNLELLLIFNFIYTKSGEIPLGKVPIYGYGFTVLGYSFDLGFTLEIDLPYKIQLDVLGEVTAGLKYTLNTNIRMVTYGSRIEPSVSWSLQKDYYPIQAGLKAKLLIDVGIRPTLRVGAVVFSIGVTTEGFLSFENEFQYPPFSALSSYNYDYNEAKPALFHYSYPSDACVSQHFLRYHIQFGIRNTLLVFDITFGPLNSVIQIFADLHYEKPLMPDYVFELLSGCLFKSSRTDSPQPINLYLDIPLDTSSSFLDYFKPSLTFDLSSVLKTDPTRILLTGVQAYVDQKSRKSVTKVIASILPSVKSLVSDPTVQSLTQTLVSQETNPLSTLYTNTKWLKLLMKDLTLGSNNTAVSTTTPSGTIQSTTQNPTSACPSGIMRYDYLVELYNATVFGFTQYQHSYRAVSNRTTLLFAFVHYTSRWILNDISVTRSNTTNNLFINGGFETGIITQFSLCRTSASSSTRTVPLGSGKTGSYYFLDDTKQPYDILWQTFTTIPQQEYVVTYSLSNLGPAPNTFFAYLGALNTTGQTRLVSTNNEQYIPKSSSLSCLTGIMKYDYLFYLYNTTTFNYTRYQQTYRAVSNRTALVFAFVHYKSQWALDDISVTRLNTTNNLIVNGGFETGTLAPFSVCPASNTYLAWTVRRGNSTTGNYSFVDGSYQPYDFLWQIFTTVPQQQYVITYSLRNFGPAPNLFGAFLAALDTTTQTTGAPTTTQQPTTRELSPFLYCAKSITETSGTVYRGYASTGIFSYRDGSTATGNYIWQELATVPFAQYLITFSLKNLGPAPNAAYVTFASLNTTGQITNASTITVQQTTNLTTTTYRRNISVIIPLCPDSPLIPNRTVTLLSRVNSSEFNYTRFQYTYRAISNRTTLTFAFHHDPSYWCLDDISVTKINNTVNLIVNGGFETGSASSYSLCEPSGANPTGYVSRECPHTGLHNFYDGSYLPGDYLSQSFTTVIGKDYEISFWLRNLGLIPNWIKVSVTGNVISPYSTTRQTTNPATTTLSTTSITVTKCPTLPTNSTTVLLSLENSSTFNYTRFSFIYHVTSNRTLLAFAFRQGPSYWCLDDISVKLNNTNTNILVNGDFETGVLTGYSVCNQNSSTFSGDIASIQCAHSGRHGFYDGSYASFDYLWQVLTTIPDKYYEISFWLLNLGLTPNSFKTTIGPYIISNAPSTIQSCPPSFQNATRLLSIINSRPFNYTLYSYTYVAKFSRTTIIFAFVHETSWWCLDDISVKKDNSDEYIVDGGFESGVLSSYSFCNPSDSSSSGEIATQCINTGSYSYLDGSYPQPDYLSQTFSTQPRYVYRINFWLRNLGSTPNSMNVTIY</sequence>
<dbReference type="EMBL" id="CAJOBD010001537">
    <property type="protein sequence ID" value="CAF3809760.1"/>
    <property type="molecule type" value="Genomic_DNA"/>
</dbReference>
<dbReference type="Proteomes" id="UP000663836">
    <property type="component" value="Unassembled WGS sequence"/>
</dbReference>
<comment type="caution">
    <text evidence="1">The sequence shown here is derived from an EMBL/GenBank/DDBJ whole genome shotgun (WGS) entry which is preliminary data.</text>
</comment>
<proteinExistence type="predicted"/>
<gene>
    <name evidence="1" type="ORF">JBS370_LOCUS15794</name>
</gene>
<evidence type="ECO:0000313" key="2">
    <source>
        <dbReference type="Proteomes" id="UP000663836"/>
    </source>
</evidence>
<dbReference type="Gene3D" id="2.60.120.260">
    <property type="entry name" value="Galactose-binding domain-like"/>
    <property type="match status" value="5"/>
</dbReference>